<dbReference type="eggNOG" id="COG0204">
    <property type="taxonomic scope" value="Bacteria"/>
</dbReference>
<evidence type="ECO:0000256" key="1">
    <source>
        <dbReference type="ARBA" id="ARBA00022679"/>
    </source>
</evidence>
<gene>
    <name evidence="4" type="ORF">NCAST_20_05690</name>
</gene>
<dbReference type="SMART" id="SM00563">
    <property type="entry name" value="PlsC"/>
    <property type="match status" value="1"/>
</dbReference>
<proteinExistence type="predicted"/>
<sequence>MWYPLCKHVLIGPLLRLLGRPQVEGLEHIPRTGPVIIAANHLAFIDSLYLALVIPRPLTFLAKQEYFTGTGLRGRAKRRFFTAAGQVPVDRTGGDAAADALAAATAILARGGAWAIHPEGTRSVDGRVYRGRTGALRVAMATGAPVVPVVLDGTDRMNPRGRKLLRFTKVRISIQPARRYPAAVHRAQVRVATDQLMQEIARQSGRPYVDRYAASFAADHGARGNSVVSRG</sequence>
<name>U5EFN6_NOCAS</name>
<evidence type="ECO:0000259" key="3">
    <source>
        <dbReference type="SMART" id="SM00563"/>
    </source>
</evidence>
<dbReference type="Pfam" id="PF01553">
    <property type="entry name" value="Acyltransferase"/>
    <property type="match status" value="1"/>
</dbReference>
<dbReference type="RefSeq" id="WP_019049172.1">
    <property type="nucleotide sequence ID" value="NZ_BAFO02000020.1"/>
</dbReference>
<dbReference type="SUPFAM" id="SSF69593">
    <property type="entry name" value="Glycerol-3-phosphate (1)-acyltransferase"/>
    <property type="match status" value="1"/>
</dbReference>
<dbReference type="GeneID" id="91519656"/>
<organism evidence="4 5">
    <name type="scientific">Nocardia asteroides NBRC 15531</name>
    <dbReference type="NCBI Taxonomy" id="1110697"/>
    <lineage>
        <taxon>Bacteria</taxon>
        <taxon>Bacillati</taxon>
        <taxon>Actinomycetota</taxon>
        <taxon>Actinomycetes</taxon>
        <taxon>Mycobacteriales</taxon>
        <taxon>Nocardiaceae</taxon>
        <taxon>Nocardia</taxon>
    </lineage>
</organism>
<keyword evidence="1" id="KW-0808">Transferase</keyword>
<reference evidence="4 5" key="1">
    <citation type="journal article" date="2014" name="BMC Genomics">
        <title>Genome based analysis of type-I polyketide synthase and nonribosomal peptide synthetase gene clusters in seven strains of five representative Nocardia species.</title>
        <authorList>
            <person name="Komaki H."/>
            <person name="Ichikawa N."/>
            <person name="Hosoyama A."/>
            <person name="Takahashi-Nakaguchi A."/>
            <person name="Matsuzawa T."/>
            <person name="Suzuki K."/>
            <person name="Fujita N."/>
            <person name="Gonoi T."/>
        </authorList>
    </citation>
    <scope>NUCLEOTIDE SEQUENCE [LARGE SCALE GENOMIC DNA]</scope>
    <source>
        <strain evidence="4 5">NBRC 15531</strain>
    </source>
</reference>
<evidence type="ECO:0000256" key="2">
    <source>
        <dbReference type="ARBA" id="ARBA00023315"/>
    </source>
</evidence>
<keyword evidence="5" id="KW-1185">Reference proteome</keyword>
<dbReference type="PANTHER" id="PTHR10434:SF11">
    <property type="entry name" value="1-ACYL-SN-GLYCEROL-3-PHOSPHATE ACYLTRANSFERASE"/>
    <property type="match status" value="1"/>
</dbReference>
<dbReference type="GO" id="GO:0005886">
    <property type="term" value="C:plasma membrane"/>
    <property type="evidence" value="ECO:0007669"/>
    <property type="project" value="TreeGrafter"/>
</dbReference>
<dbReference type="STRING" id="1824.SAMN05444423_1011305"/>
<dbReference type="CDD" id="cd07989">
    <property type="entry name" value="LPLAT_AGPAT-like"/>
    <property type="match status" value="1"/>
</dbReference>
<comment type="caution">
    <text evidence="4">The sequence shown here is derived from an EMBL/GenBank/DDBJ whole genome shotgun (WGS) entry which is preliminary data.</text>
</comment>
<dbReference type="OrthoDB" id="9808424at2"/>
<dbReference type="GO" id="GO:0003841">
    <property type="term" value="F:1-acylglycerol-3-phosphate O-acyltransferase activity"/>
    <property type="evidence" value="ECO:0007669"/>
    <property type="project" value="TreeGrafter"/>
</dbReference>
<dbReference type="AlphaFoldDB" id="U5EFN6"/>
<keyword evidence="2 4" id="KW-0012">Acyltransferase</keyword>
<evidence type="ECO:0000313" key="4">
    <source>
        <dbReference type="EMBL" id="GAD83999.1"/>
    </source>
</evidence>
<feature type="domain" description="Phospholipid/glycerol acyltransferase" evidence="3">
    <location>
        <begin position="35"/>
        <end position="154"/>
    </location>
</feature>
<protein>
    <submittedName>
        <fullName evidence="4">Acyltransferase</fullName>
    </submittedName>
</protein>
<dbReference type="EMBL" id="BAFO02000020">
    <property type="protein sequence ID" value="GAD83999.1"/>
    <property type="molecule type" value="Genomic_DNA"/>
</dbReference>
<dbReference type="Proteomes" id="UP000017048">
    <property type="component" value="Unassembled WGS sequence"/>
</dbReference>
<dbReference type="GO" id="GO:0006654">
    <property type="term" value="P:phosphatidic acid biosynthetic process"/>
    <property type="evidence" value="ECO:0007669"/>
    <property type="project" value="TreeGrafter"/>
</dbReference>
<accession>U5EFN6</accession>
<dbReference type="PANTHER" id="PTHR10434">
    <property type="entry name" value="1-ACYL-SN-GLYCEROL-3-PHOSPHATE ACYLTRANSFERASE"/>
    <property type="match status" value="1"/>
</dbReference>
<evidence type="ECO:0000313" key="5">
    <source>
        <dbReference type="Proteomes" id="UP000017048"/>
    </source>
</evidence>
<dbReference type="InterPro" id="IPR002123">
    <property type="entry name" value="Plipid/glycerol_acylTrfase"/>
</dbReference>